<dbReference type="InterPro" id="IPR023408">
    <property type="entry name" value="MscS_beta-dom_sf"/>
</dbReference>
<organism evidence="11 12">
    <name type="scientific">Actinocatenispora rupis</name>
    <dbReference type="NCBI Taxonomy" id="519421"/>
    <lineage>
        <taxon>Bacteria</taxon>
        <taxon>Bacillati</taxon>
        <taxon>Actinomycetota</taxon>
        <taxon>Actinomycetes</taxon>
        <taxon>Micromonosporales</taxon>
        <taxon>Micromonosporaceae</taxon>
        <taxon>Actinocatenispora</taxon>
    </lineage>
</organism>
<dbReference type="PANTHER" id="PTHR30460">
    <property type="entry name" value="MODERATE CONDUCTANCE MECHANOSENSITIVE CHANNEL YBIO"/>
    <property type="match status" value="1"/>
</dbReference>
<comment type="similarity">
    <text evidence="2">Belongs to the MscS (TC 1.A.23) family.</text>
</comment>
<feature type="domain" description="Mechanosensitive ion channel transmembrane helices 2/3" evidence="10">
    <location>
        <begin position="137"/>
        <end position="178"/>
    </location>
</feature>
<evidence type="ECO:0000313" key="12">
    <source>
        <dbReference type="Proteomes" id="UP000612808"/>
    </source>
</evidence>
<keyword evidence="12" id="KW-1185">Reference proteome</keyword>
<gene>
    <name evidence="11" type="ORF">Aru02nite_43000</name>
</gene>
<dbReference type="SUPFAM" id="SSF50182">
    <property type="entry name" value="Sm-like ribonucleoproteins"/>
    <property type="match status" value="1"/>
</dbReference>
<dbReference type="InterPro" id="IPR011014">
    <property type="entry name" value="MscS_channel_TM-2"/>
</dbReference>
<dbReference type="GO" id="GO:0008381">
    <property type="term" value="F:mechanosensitive monoatomic ion channel activity"/>
    <property type="evidence" value="ECO:0007669"/>
    <property type="project" value="InterPro"/>
</dbReference>
<dbReference type="Proteomes" id="UP000612808">
    <property type="component" value="Unassembled WGS sequence"/>
</dbReference>
<dbReference type="InterPro" id="IPR049142">
    <property type="entry name" value="MS_channel_1st"/>
</dbReference>
<dbReference type="InterPro" id="IPR006685">
    <property type="entry name" value="MscS_channel_2nd"/>
</dbReference>
<protein>
    <submittedName>
        <fullName evidence="11">Mechanosensitive ion channel protein MscS</fullName>
    </submittedName>
</protein>
<reference evidence="11" key="1">
    <citation type="submission" date="2021-01" db="EMBL/GenBank/DDBJ databases">
        <title>Whole genome shotgun sequence of Actinocatenispora rupis NBRC 107355.</title>
        <authorList>
            <person name="Komaki H."/>
            <person name="Tamura T."/>
        </authorList>
    </citation>
    <scope>NUCLEOTIDE SEQUENCE</scope>
    <source>
        <strain evidence="11">NBRC 107355</strain>
    </source>
</reference>
<dbReference type="PANTHER" id="PTHR30460:SF0">
    <property type="entry name" value="MODERATE CONDUCTANCE MECHANOSENSITIVE CHANNEL YBIO"/>
    <property type="match status" value="1"/>
</dbReference>
<keyword evidence="4 7" id="KW-0812">Transmembrane</keyword>
<feature type="transmembrane region" description="Helical" evidence="7">
    <location>
        <begin position="159"/>
        <end position="181"/>
    </location>
</feature>
<evidence type="ECO:0000313" key="11">
    <source>
        <dbReference type="EMBL" id="GID13411.1"/>
    </source>
</evidence>
<evidence type="ECO:0000256" key="2">
    <source>
        <dbReference type="ARBA" id="ARBA00008017"/>
    </source>
</evidence>
<dbReference type="InterPro" id="IPR010920">
    <property type="entry name" value="LSM_dom_sf"/>
</dbReference>
<comment type="caution">
    <text evidence="11">The sequence shown here is derived from an EMBL/GenBank/DDBJ whole genome shotgun (WGS) entry which is preliminary data.</text>
</comment>
<dbReference type="SUPFAM" id="SSF82861">
    <property type="entry name" value="Mechanosensitive channel protein MscS (YggB), transmembrane region"/>
    <property type="match status" value="1"/>
</dbReference>
<dbReference type="SUPFAM" id="SSF82689">
    <property type="entry name" value="Mechanosensitive channel protein MscS (YggB), C-terminal domain"/>
    <property type="match status" value="1"/>
</dbReference>
<dbReference type="EMBL" id="BOMB01000024">
    <property type="protein sequence ID" value="GID13411.1"/>
    <property type="molecule type" value="Genomic_DNA"/>
</dbReference>
<feature type="transmembrane region" description="Helical" evidence="7">
    <location>
        <begin position="134"/>
        <end position="153"/>
    </location>
</feature>
<dbReference type="Pfam" id="PF00924">
    <property type="entry name" value="MS_channel_2nd"/>
    <property type="match status" value="1"/>
</dbReference>
<dbReference type="GO" id="GO:0005886">
    <property type="term" value="C:plasma membrane"/>
    <property type="evidence" value="ECO:0007669"/>
    <property type="project" value="UniProtKB-SubCell"/>
</dbReference>
<dbReference type="FunFam" id="1.10.287.1260:FF:000005">
    <property type="entry name" value="Mechanosensitive ion channel family protein"/>
    <property type="match status" value="1"/>
</dbReference>
<dbReference type="Gene3D" id="3.30.70.100">
    <property type="match status" value="1"/>
</dbReference>
<sequence length="354" mass="38169">MQVLSDGAMTMLHPVLAGPVFDVNLTGKPACASDPESFCQTVWNWTGQNNSLGWLASSSEWLLVKPFRIILILVVALVLRWVAHRMIRRMTRTREGSGTPAVLRPLKERVNNSLRENGVLSERRSQRAATIGSVLRNVFSIVIFSIAVMMILSELGLDLAPLLASAGIVGVALGFGAQSLVKDVISGMFMLLEDQYGVGDVIDVGETTGTVEAVGLRITTVRDATGVLWYIRNGEVVRIGNHSQSWAMVTIDVPIGFGASVEDATAALDAAVEGMDSDEAWAGEFIDPPTVLGVQQLTVDGAVLRVQAKTSSDGQWKVARELRRRITAELERAGLASRFDPRRAYPAAPGTTDA</sequence>
<feature type="domain" description="Mechanosensitive ion channel MscS" evidence="8">
    <location>
        <begin position="180"/>
        <end position="243"/>
    </location>
</feature>
<evidence type="ECO:0000259" key="9">
    <source>
        <dbReference type="Pfam" id="PF21082"/>
    </source>
</evidence>
<evidence type="ECO:0000256" key="5">
    <source>
        <dbReference type="ARBA" id="ARBA00022989"/>
    </source>
</evidence>
<feature type="transmembrane region" description="Helical" evidence="7">
    <location>
        <begin position="61"/>
        <end position="83"/>
    </location>
</feature>
<dbReference type="Pfam" id="PF21082">
    <property type="entry name" value="MS_channel_3rd"/>
    <property type="match status" value="1"/>
</dbReference>
<feature type="domain" description="Mechanosensitive ion channel MscS C-terminal" evidence="9">
    <location>
        <begin position="249"/>
        <end position="335"/>
    </location>
</feature>
<dbReference type="Gene3D" id="2.30.30.60">
    <property type="match status" value="1"/>
</dbReference>
<dbReference type="FunFam" id="2.30.30.60:FF:000001">
    <property type="entry name" value="MscS Mechanosensitive ion channel"/>
    <property type="match status" value="1"/>
</dbReference>
<evidence type="ECO:0000256" key="1">
    <source>
        <dbReference type="ARBA" id="ARBA00004651"/>
    </source>
</evidence>
<dbReference type="Pfam" id="PF21088">
    <property type="entry name" value="MS_channel_1st"/>
    <property type="match status" value="1"/>
</dbReference>
<dbReference type="InterPro" id="IPR011066">
    <property type="entry name" value="MscS_channel_C_sf"/>
</dbReference>
<name>A0A8J3J841_9ACTN</name>
<evidence type="ECO:0000259" key="8">
    <source>
        <dbReference type="Pfam" id="PF00924"/>
    </source>
</evidence>
<proteinExistence type="inferred from homology"/>
<dbReference type="Gene3D" id="1.10.287.1260">
    <property type="match status" value="1"/>
</dbReference>
<evidence type="ECO:0000259" key="10">
    <source>
        <dbReference type="Pfam" id="PF21088"/>
    </source>
</evidence>
<evidence type="ECO:0000256" key="7">
    <source>
        <dbReference type="SAM" id="Phobius"/>
    </source>
</evidence>
<dbReference type="InterPro" id="IPR049278">
    <property type="entry name" value="MS_channel_C"/>
</dbReference>
<keyword evidence="6 7" id="KW-0472">Membrane</keyword>
<keyword evidence="3" id="KW-1003">Cell membrane</keyword>
<evidence type="ECO:0000256" key="4">
    <source>
        <dbReference type="ARBA" id="ARBA00022692"/>
    </source>
</evidence>
<evidence type="ECO:0000256" key="3">
    <source>
        <dbReference type="ARBA" id="ARBA00022475"/>
    </source>
</evidence>
<dbReference type="AlphaFoldDB" id="A0A8J3J841"/>
<dbReference type="InterPro" id="IPR045276">
    <property type="entry name" value="YbiO_bact"/>
</dbReference>
<accession>A0A8J3J841</accession>
<comment type="subcellular location">
    <subcellularLocation>
        <location evidence="1">Cell membrane</location>
        <topology evidence="1">Multi-pass membrane protein</topology>
    </subcellularLocation>
</comment>
<keyword evidence="5 7" id="KW-1133">Transmembrane helix</keyword>
<evidence type="ECO:0000256" key="6">
    <source>
        <dbReference type="ARBA" id="ARBA00023136"/>
    </source>
</evidence>